<dbReference type="CDD" id="cd00452">
    <property type="entry name" value="KDPG_aldolase"/>
    <property type="match status" value="1"/>
</dbReference>
<evidence type="ECO:0000256" key="2">
    <source>
        <dbReference type="ARBA" id="ARBA00006906"/>
    </source>
</evidence>
<organism evidence="6 7">
    <name type="scientific">Pelosinus baikalensis</name>
    <dbReference type="NCBI Taxonomy" id="2892015"/>
    <lineage>
        <taxon>Bacteria</taxon>
        <taxon>Bacillati</taxon>
        <taxon>Bacillota</taxon>
        <taxon>Negativicutes</taxon>
        <taxon>Selenomonadales</taxon>
        <taxon>Sporomusaceae</taxon>
        <taxon>Pelosinus</taxon>
    </lineage>
</organism>
<accession>A0ABS8HP11</accession>
<evidence type="ECO:0000313" key="7">
    <source>
        <dbReference type="Proteomes" id="UP001165492"/>
    </source>
</evidence>
<evidence type="ECO:0000256" key="1">
    <source>
        <dbReference type="ARBA" id="ARBA00004761"/>
    </source>
</evidence>
<dbReference type="EMBL" id="JAJHJB010000002">
    <property type="protein sequence ID" value="MCC5464294.1"/>
    <property type="molecule type" value="Genomic_DNA"/>
</dbReference>
<comment type="caution">
    <text evidence="6">The sequence shown here is derived from an EMBL/GenBank/DDBJ whole genome shotgun (WGS) entry which is preliminary data.</text>
</comment>
<protein>
    <submittedName>
        <fullName evidence="6">Uncharacterized protein</fullName>
    </submittedName>
</protein>
<dbReference type="Proteomes" id="UP001165492">
    <property type="component" value="Unassembled WGS sequence"/>
</dbReference>
<proteinExistence type="inferred from homology"/>
<gene>
    <name evidence="6" type="ORF">LMF89_02805</name>
</gene>
<reference evidence="6" key="1">
    <citation type="submission" date="2021-11" db="EMBL/GenBank/DDBJ databases">
        <title>Description of a new species Pelosinus isolated from the bottom sediments of Lake Baikal.</title>
        <authorList>
            <person name="Zakharyuk A."/>
        </authorList>
    </citation>
    <scope>NUCLEOTIDE SEQUENCE</scope>
    <source>
        <strain evidence="6">Bkl1</strain>
    </source>
</reference>
<comment type="pathway">
    <text evidence="1">Carbohydrate acid metabolism.</text>
</comment>
<keyword evidence="7" id="KW-1185">Reference proteome</keyword>
<dbReference type="SUPFAM" id="SSF51569">
    <property type="entry name" value="Aldolase"/>
    <property type="match status" value="1"/>
</dbReference>
<evidence type="ECO:0000313" key="6">
    <source>
        <dbReference type="EMBL" id="MCC5464294.1"/>
    </source>
</evidence>
<keyword evidence="5" id="KW-0119">Carbohydrate metabolism</keyword>
<comment type="similarity">
    <text evidence="2">Belongs to the KHG/KDPG aldolase family.</text>
</comment>
<evidence type="ECO:0000256" key="5">
    <source>
        <dbReference type="ARBA" id="ARBA00023277"/>
    </source>
</evidence>
<dbReference type="PANTHER" id="PTHR30246">
    <property type="entry name" value="2-KETO-3-DEOXY-6-PHOSPHOGLUCONATE ALDOLASE"/>
    <property type="match status" value="1"/>
</dbReference>
<dbReference type="Gene3D" id="3.20.20.70">
    <property type="entry name" value="Aldolase class I"/>
    <property type="match status" value="1"/>
</dbReference>
<dbReference type="PANTHER" id="PTHR30246:SF1">
    <property type="entry name" value="2-DEHYDRO-3-DEOXY-6-PHOSPHOGALACTONATE ALDOLASE-RELATED"/>
    <property type="match status" value="1"/>
</dbReference>
<dbReference type="Pfam" id="PF01081">
    <property type="entry name" value="Aldolase"/>
    <property type="match status" value="1"/>
</dbReference>
<evidence type="ECO:0000256" key="3">
    <source>
        <dbReference type="ARBA" id="ARBA00011233"/>
    </source>
</evidence>
<name>A0ABS8HP11_9FIRM</name>
<comment type="subunit">
    <text evidence="3">Homotrimer.</text>
</comment>
<keyword evidence="4" id="KW-0456">Lyase</keyword>
<dbReference type="InterPro" id="IPR013785">
    <property type="entry name" value="Aldolase_TIM"/>
</dbReference>
<dbReference type="InterPro" id="IPR000887">
    <property type="entry name" value="Aldlse_KDPG_KHG"/>
</dbReference>
<evidence type="ECO:0000256" key="4">
    <source>
        <dbReference type="ARBA" id="ARBA00023239"/>
    </source>
</evidence>
<sequence>MYFKEHANVFPGEMLGPKFVKALRGPLPQARLMPTGGVDIDNIGEWIKAGCVAVGVGSNLTRGAATGDFSLVTQTSRRFVAAIRKAKEEVG</sequence>